<gene>
    <name evidence="1" type="ORF">MSG28_013545</name>
</gene>
<protein>
    <submittedName>
        <fullName evidence="1">Uncharacterized protein</fullName>
    </submittedName>
</protein>
<accession>A0ACC0K836</accession>
<dbReference type="Proteomes" id="UP001064048">
    <property type="component" value="Chromosome 24"/>
</dbReference>
<sequence length="156" mass="16902">MNCNMCCGCGGRAARAPAALPAVYELMAGDKAVSTVTKPQMRGLLNSSIKRNLTISLTLAAITGVAFKQLVGNERKKRYAEFYRNYDAEKEFEEMKKKVLGAPDVEGPALERRVPVGPRVVLGVPALGHGLHRGPVQLHAEDLFEVLEGQREDGAP</sequence>
<dbReference type="EMBL" id="CM046124">
    <property type="protein sequence ID" value="KAI8432549.1"/>
    <property type="molecule type" value="Genomic_DNA"/>
</dbReference>
<organism evidence="1 2">
    <name type="scientific">Choristoneura fumiferana</name>
    <name type="common">Spruce budworm moth</name>
    <name type="synonym">Archips fumiferana</name>
    <dbReference type="NCBI Taxonomy" id="7141"/>
    <lineage>
        <taxon>Eukaryota</taxon>
        <taxon>Metazoa</taxon>
        <taxon>Ecdysozoa</taxon>
        <taxon>Arthropoda</taxon>
        <taxon>Hexapoda</taxon>
        <taxon>Insecta</taxon>
        <taxon>Pterygota</taxon>
        <taxon>Neoptera</taxon>
        <taxon>Endopterygota</taxon>
        <taxon>Lepidoptera</taxon>
        <taxon>Glossata</taxon>
        <taxon>Ditrysia</taxon>
        <taxon>Tortricoidea</taxon>
        <taxon>Tortricidae</taxon>
        <taxon>Tortricinae</taxon>
        <taxon>Choristoneura</taxon>
    </lineage>
</organism>
<name>A0ACC0K836_CHOFU</name>
<proteinExistence type="predicted"/>
<keyword evidence="2" id="KW-1185">Reference proteome</keyword>
<comment type="caution">
    <text evidence="1">The sequence shown here is derived from an EMBL/GenBank/DDBJ whole genome shotgun (WGS) entry which is preliminary data.</text>
</comment>
<reference evidence="1 2" key="1">
    <citation type="journal article" date="2022" name="Genome Biol. Evol.">
        <title>The Spruce Budworm Genome: Reconstructing the Evolutionary History of Antifreeze Proteins.</title>
        <authorList>
            <person name="Beliveau C."/>
            <person name="Gagne P."/>
            <person name="Picq S."/>
            <person name="Vernygora O."/>
            <person name="Keeling C.I."/>
            <person name="Pinkney K."/>
            <person name="Doucet D."/>
            <person name="Wen F."/>
            <person name="Johnston J.S."/>
            <person name="Maaroufi H."/>
            <person name="Boyle B."/>
            <person name="Laroche J."/>
            <person name="Dewar K."/>
            <person name="Juretic N."/>
            <person name="Blackburn G."/>
            <person name="Nisole A."/>
            <person name="Brunet B."/>
            <person name="Brandao M."/>
            <person name="Lumley L."/>
            <person name="Duan J."/>
            <person name="Quan G."/>
            <person name="Lucarotti C.J."/>
            <person name="Roe A.D."/>
            <person name="Sperling F.A.H."/>
            <person name="Levesque R.C."/>
            <person name="Cusson M."/>
        </authorList>
    </citation>
    <scope>NUCLEOTIDE SEQUENCE [LARGE SCALE GENOMIC DNA]</scope>
    <source>
        <strain evidence="1">Glfc:IPQL:Cfum</strain>
    </source>
</reference>
<evidence type="ECO:0000313" key="2">
    <source>
        <dbReference type="Proteomes" id="UP001064048"/>
    </source>
</evidence>
<evidence type="ECO:0000313" key="1">
    <source>
        <dbReference type="EMBL" id="KAI8432549.1"/>
    </source>
</evidence>